<accession>A0A8S0PSS5</accession>
<dbReference type="InterPro" id="IPR050960">
    <property type="entry name" value="AB_hydrolase_4_sf"/>
</dbReference>
<dbReference type="OrthoDB" id="247542at2759"/>
<dbReference type="GO" id="GO:0034338">
    <property type="term" value="F:short-chain carboxylesterase activity"/>
    <property type="evidence" value="ECO:0007669"/>
    <property type="project" value="TreeGrafter"/>
</dbReference>
<dbReference type="Proteomes" id="UP000594638">
    <property type="component" value="Unassembled WGS sequence"/>
</dbReference>
<comment type="similarity">
    <text evidence="1">Belongs to the AB hydrolase superfamily. AB hydrolase 4 family.</text>
</comment>
<dbReference type="Gene3D" id="3.40.50.1820">
    <property type="entry name" value="alpha/beta hydrolase"/>
    <property type="match status" value="1"/>
</dbReference>
<evidence type="ECO:0000256" key="2">
    <source>
        <dbReference type="SAM" id="Phobius"/>
    </source>
</evidence>
<evidence type="ECO:0000256" key="1">
    <source>
        <dbReference type="ARBA" id="ARBA00010884"/>
    </source>
</evidence>
<dbReference type="Pfam" id="PF12146">
    <property type="entry name" value="Hydrolase_4"/>
    <property type="match status" value="1"/>
</dbReference>
<name>A0A8S0PSS5_OLEEU</name>
<keyword evidence="2" id="KW-1133">Transmembrane helix</keyword>
<dbReference type="InterPro" id="IPR029058">
    <property type="entry name" value="AB_hydrolase_fold"/>
</dbReference>
<dbReference type="SUPFAM" id="SSF53474">
    <property type="entry name" value="alpha/beta-Hydrolases"/>
    <property type="match status" value="1"/>
</dbReference>
<keyword evidence="2" id="KW-0812">Transmembrane</keyword>
<comment type="caution">
    <text evidence="4">The sequence shown here is derived from an EMBL/GenBank/DDBJ whole genome shotgun (WGS) entry which is preliminary data.</text>
</comment>
<evidence type="ECO:0000313" key="5">
    <source>
        <dbReference type="Proteomes" id="UP000594638"/>
    </source>
</evidence>
<dbReference type="FunFam" id="3.40.50.1820:FF:000071">
    <property type="entry name" value="Embryogenesis-associated protein EMB8"/>
    <property type="match status" value="1"/>
</dbReference>
<dbReference type="PANTHER" id="PTHR10794">
    <property type="entry name" value="ABHYDROLASE DOMAIN-CONTAINING PROTEIN"/>
    <property type="match status" value="1"/>
</dbReference>
<gene>
    <name evidence="4" type="ORF">OLEA9_A008321</name>
</gene>
<keyword evidence="2" id="KW-0472">Membrane</keyword>
<dbReference type="GO" id="GO:0047372">
    <property type="term" value="F:monoacylglycerol lipase activity"/>
    <property type="evidence" value="ECO:0007669"/>
    <property type="project" value="TreeGrafter"/>
</dbReference>
<evidence type="ECO:0000259" key="3">
    <source>
        <dbReference type="Pfam" id="PF12146"/>
    </source>
</evidence>
<evidence type="ECO:0000313" key="4">
    <source>
        <dbReference type="EMBL" id="CAA2957425.1"/>
    </source>
</evidence>
<dbReference type="InterPro" id="IPR022742">
    <property type="entry name" value="Hydrolase_4"/>
</dbReference>
<protein>
    <submittedName>
        <fullName evidence="4">Embryogenesis-associated EMB8-like isoform X1</fullName>
    </submittedName>
</protein>
<proteinExistence type="inferred from homology"/>
<feature type="domain" description="Serine aminopeptidase S33" evidence="3">
    <location>
        <begin position="43"/>
        <end position="150"/>
    </location>
</feature>
<organism evidence="4 5">
    <name type="scientific">Olea europaea subsp. europaea</name>
    <dbReference type="NCBI Taxonomy" id="158383"/>
    <lineage>
        <taxon>Eukaryota</taxon>
        <taxon>Viridiplantae</taxon>
        <taxon>Streptophyta</taxon>
        <taxon>Embryophyta</taxon>
        <taxon>Tracheophyta</taxon>
        <taxon>Spermatophyta</taxon>
        <taxon>Magnoliopsida</taxon>
        <taxon>eudicotyledons</taxon>
        <taxon>Gunneridae</taxon>
        <taxon>Pentapetalae</taxon>
        <taxon>asterids</taxon>
        <taxon>lamiids</taxon>
        <taxon>Lamiales</taxon>
        <taxon>Oleaceae</taxon>
        <taxon>Oleeae</taxon>
        <taxon>Olea</taxon>
    </lineage>
</organism>
<dbReference type="PANTHER" id="PTHR10794:SF63">
    <property type="entry name" value="ALPHA_BETA HYDROLASE 1, ISOFORM A"/>
    <property type="match status" value="1"/>
</dbReference>
<dbReference type="EMBL" id="CACTIH010000222">
    <property type="protein sequence ID" value="CAA2957425.1"/>
    <property type="molecule type" value="Genomic_DNA"/>
</dbReference>
<reference evidence="4 5" key="1">
    <citation type="submission" date="2019-12" db="EMBL/GenBank/DDBJ databases">
        <authorList>
            <person name="Alioto T."/>
            <person name="Alioto T."/>
            <person name="Gomez Garrido J."/>
        </authorList>
    </citation>
    <scope>NUCLEOTIDE SEQUENCE [LARGE SCALE GENOMIC DNA]</scope>
</reference>
<sequence length="459" mass="51275">MSRQLFITSDEGTIALDWLTNAEVKKQATQLNDAVQIDGKDPIMIVVPGLTSDSDSAYVKHLVFKMAKSGWNVVVSNHRGLGGVSITSDCLYNAGWTEDVRKVIDHLHCLYPEAPLYTVGTSIGANILVKYLGEDGSNVPLIGAAAICSPWDLLICDRFINRRPVQKFYDKALTFGLKGYADLHHAVLSRLADWEGIKKSRSVRDFDNYATRIVGKYETVDTYYRRCSSSSLVGNVMVPLLCISTIDDPVCTSEAIPWDECRLNNNIVLATTQHGGHLGFFEGITAKSVWWVRAVDEFFGALQSSPLYHRKKEIAVPQINPQESLIDQAPYLNVEVDGLVTAVRSEPIADVGVEHEENIDQNKSEDAIQYAEEVNHRNRERENEKIELVGYSDITKQDASGITTPVKKCLNQISRQNRKSLWLLAYIAIIMTWPVVGSAPLLFLKKKFQNFVSGPSLRR</sequence>
<keyword evidence="5" id="KW-1185">Reference proteome</keyword>
<dbReference type="AlphaFoldDB" id="A0A8S0PSS5"/>
<feature type="transmembrane region" description="Helical" evidence="2">
    <location>
        <begin position="421"/>
        <end position="444"/>
    </location>
</feature>
<dbReference type="Gramene" id="OE9A008321T1">
    <property type="protein sequence ID" value="OE9A008321C1"/>
    <property type="gene ID" value="OE9A008321"/>
</dbReference>